<protein>
    <recommendedName>
        <fullName evidence="3">Asp23/Gls24 family envelope stress response protein</fullName>
    </recommendedName>
</protein>
<evidence type="ECO:0000313" key="2">
    <source>
        <dbReference type="Proteomes" id="UP001501057"/>
    </source>
</evidence>
<proteinExistence type="predicted"/>
<gene>
    <name evidence="1" type="ORF">GCM10009710_32050</name>
</gene>
<accession>A0ABN2K714</accession>
<sequence>MSELEEVPEGLDLSHGEAELAAAARQLRAVPASPRVVEIADRVLQRALAAPRRSVMIRAHAPLDHLRVSSIAITAIVRERLDESLVGAAVRGVVLDVDRDGRLEAVTVNLVVQYGVVIADVGEQARDLARTVLEDVLGRPTAGSEVPVTIGHAHVSDVTIGDPHAVDPADEAP</sequence>
<dbReference type="Proteomes" id="UP001501057">
    <property type="component" value="Unassembled WGS sequence"/>
</dbReference>
<dbReference type="EMBL" id="BAAAME010000005">
    <property type="protein sequence ID" value="GAA1749655.1"/>
    <property type="molecule type" value="Genomic_DNA"/>
</dbReference>
<organism evidence="1 2">
    <name type="scientific">Aeromicrobium alkaliterrae</name>
    <dbReference type="NCBI Taxonomy" id="302168"/>
    <lineage>
        <taxon>Bacteria</taxon>
        <taxon>Bacillati</taxon>
        <taxon>Actinomycetota</taxon>
        <taxon>Actinomycetes</taxon>
        <taxon>Propionibacteriales</taxon>
        <taxon>Nocardioidaceae</taxon>
        <taxon>Aeromicrobium</taxon>
    </lineage>
</organism>
<keyword evidence="2" id="KW-1185">Reference proteome</keyword>
<evidence type="ECO:0008006" key="3">
    <source>
        <dbReference type="Google" id="ProtNLM"/>
    </source>
</evidence>
<evidence type="ECO:0000313" key="1">
    <source>
        <dbReference type="EMBL" id="GAA1749655.1"/>
    </source>
</evidence>
<name>A0ABN2K714_9ACTN</name>
<dbReference type="RefSeq" id="WP_344203417.1">
    <property type="nucleotide sequence ID" value="NZ_BAAAME010000005.1"/>
</dbReference>
<comment type="caution">
    <text evidence="1">The sequence shown here is derived from an EMBL/GenBank/DDBJ whole genome shotgun (WGS) entry which is preliminary data.</text>
</comment>
<reference evidence="1 2" key="1">
    <citation type="journal article" date="2019" name="Int. J. Syst. Evol. Microbiol.">
        <title>The Global Catalogue of Microorganisms (GCM) 10K type strain sequencing project: providing services to taxonomists for standard genome sequencing and annotation.</title>
        <authorList>
            <consortium name="The Broad Institute Genomics Platform"/>
            <consortium name="The Broad Institute Genome Sequencing Center for Infectious Disease"/>
            <person name="Wu L."/>
            <person name="Ma J."/>
        </authorList>
    </citation>
    <scope>NUCLEOTIDE SEQUENCE [LARGE SCALE GENOMIC DNA]</scope>
    <source>
        <strain evidence="1 2">JCM 13518</strain>
    </source>
</reference>